<reference evidence="2" key="1">
    <citation type="submission" date="2021-04" db="EMBL/GenBank/DDBJ databases">
        <authorList>
            <person name="Hartkoorn R.C."/>
            <person name="Beaudoing E."/>
            <person name="Hot D."/>
        </authorList>
    </citation>
    <scope>NUCLEOTIDE SEQUENCE</scope>
    <source>
        <strain evidence="2">NRRL B-16292</strain>
    </source>
</reference>
<dbReference type="Gene3D" id="2.30.110.10">
    <property type="entry name" value="Electron Transport, Fmn-binding Protein, Chain A"/>
    <property type="match status" value="1"/>
</dbReference>
<evidence type="ECO:0000259" key="1">
    <source>
        <dbReference type="Pfam" id="PF01243"/>
    </source>
</evidence>
<dbReference type="Proteomes" id="UP001059617">
    <property type="component" value="Chromosome"/>
</dbReference>
<dbReference type="InterPro" id="IPR011576">
    <property type="entry name" value="Pyridox_Oxase_N"/>
</dbReference>
<dbReference type="EMBL" id="CP073720">
    <property type="protein sequence ID" value="UWP84872.1"/>
    <property type="molecule type" value="Genomic_DNA"/>
</dbReference>
<dbReference type="NCBIfam" id="TIGR04025">
    <property type="entry name" value="PPOX_FMN_DR2398"/>
    <property type="match status" value="1"/>
</dbReference>
<protein>
    <submittedName>
        <fullName evidence="2">Pyridoxamine 5'-phosphate oxidase family protein</fullName>
    </submittedName>
</protein>
<accession>A0ABY5W4N3</accession>
<dbReference type="PANTHER" id="PTHR42815:SF2">
    <property type="entry name" value="FAD-BINDING, PUTATIVE (AFU_ORTHOLOGUE AFUA_6G07600)-RELATED"/>
    <property type="match status" value="1"/>
</dbReference>
<gene>
    <name evidence="2" type="ORF">Dfulv_11820</name>
</gene>
<proteinExistence type="predicted"/>
<name>A0ABY5W4N3_9ACTN</name>
<dbReference type="Pfam" id="PF01243">
    <property type="entry name" value="PNPOx_N"/>
    <property type="match status" value="1"/>
</dbReference>
<dbReference type="InterPro" id="IPR012349">
    <property type="entry name" value="Split_barrel_FMN-bd"/>
</dbReference>
<sequence length="204" mass="22835">MQITSVAELEEVLGSPTPRAVTKERAQLKQADRDWLAVSPFVLVATSDADGNCDVSPKGDPPGFVHVIDDATIAIPERPGNRRADGFHNILANPHVGLIFLVPGRRETLRINGRARLLTDAPWFGELVVEGHRPIMALVVDIDTIFFHCQKAFMRSKLWKHETWTPEALPSHAKLVKSVQDTPETVEELEVYYAEDTYRRGLYA</sequence>
<dbReference type="RefSeq" id="WP_259862855.1">
    <property type="nucleotide sequence ID" value="NZ_BAAAST010000152.1"/>
</dbReference>
<evidence type="ECO:0000313" key="3">
    <source>
        <dbReference type="Proteomes" id="UP001059617"/>
    </source>
</evidence>
<dbReference type="InterPro" id="IPR024029">
    <property type="entry name" value="Pyridox_Oxase_FMN-dep"/>
</dbReference>
<feature type="domain" description="Pyridoxamine 5'-phosphate oxidase N-terminal" evidence="1">
    <location>
        <begin position="29"/>
        <end position="147"/>
    </location>
</feature>
<reference evidence="2" key="2">
    <citation type="submission" date="2022-09" db="EMBL/GenBank/DDBJ databases">
        <title>Biosynthetic gene clusters of Dactylosporangioum fulvum.</title>
        <authorList>
            <person name="Caradec T."/>
        </authorList>
    </citation>
    <scope>NUCLEOTIDE SEQUENCE</scope>
    <source>
        <strain evidence="2">NRRL B-16292</strain>
    </source>
</reference>
<keyword evidence="3" id="KW-1185">Reference proteome</keyword>
<dbReference type="SUPFAM" id="SSF50475">
    <property type="entry name" value="FMN-binding split barrel"/>
    <property type="match status" value="1"/>
</dbReference>
<evidence type="ECO:0000313" key="2">
    <source>
        <dbReference type="EMBL" id="UWP84872.1"/>
    </source>
</evidence>
<dbReference type="PANTHER" id="PTHR42815">
    <property type="entry name" value="FAD-BINDING, PUTATIVE (AFU_ORTHOLOGUE AFUA_6G07600)-RELATED"/>
    <property type="match status" value="1"/>
</dbReference>
<organism evidence="2 3">
    <name type="scientific">Dactylosporangium fulvum</name>
    <dbReference type="NCBI Taxonomy" id="53359"/>
    <lineage>
        <taxon>Bacteria</taxon>
        <taxon>Bacillati</taxon>
        <taxon>Actinomycetota</taxon>
        <taxon>Actinomycetes</taxon>
        <taxon>Micromonosporales</taxon>
        <taxon>Micromonosporaceae</taxon>
        <taxon>Dactylosporangium</taxon>
    </lineage>
</organism>